<dbReference type="GO" id="GO:0008295">
    <property type="term" value="P:spermidine biosynthetic process"/>
    <property type="evidence" value="ECO:0007669"/>
    <property type="project" value="UniProtKB-UniRule"/>
</dbReference>
<dbReference type="FunFam" id="3.40.50.150:FF:000088">
    <property type="entry name" value="Polyamine aminopropyltransferase"/>
    <property type="match status" value="1"/>
</dbReference>
<dbReference type="PROSITE" id="PS51006">
    <property type="entry name" value="PABS_2"/>
    <property type="match status" value="1"/>
</dbReference>
<comment type="caution">
    <text evidence="6">Lacks conserved residue(s) required for the propagation of feature annotation.</text>
</comment>
<dbReference type="InterPro" id="IPR037163">
    <property type="entry name" value="Spermidine_synt_N_sf"/>
</dbReference>
<dbReference type="InterPro" id="IPR029063">
    <property type="entry name" value="SAM-dependent_MTases_sf"/>
</dbReference>
<evidence type="ECO:0000313" key="9">
    <source>
        <dbReference type="EMBL" id="HGH00132.1"/>
    </source>
</evidence>
<gene>
    <name evidence="6" type="primary">speE</name>
    <name evidence="9" type="ORF">ENV75_06795</name>
</gene>
<evidence type="ECO:0000259" key="8">
    <source>
        <dbReference type="PROSITE" id="PS51006"/>
    </source>
</evidence>
<dbReference type="InterPro" id="IPR030374">
    <property type="entry name" value="PABS"/>
</dbReference>
<evidence type="ECO:0000256" key="6">
    <source>
        <dbReference type="HAMAP-Rule" id="MF_00198"/>
    </source>
</evidence>
<dbReference type="CDD" id="cd02440">
    <property type="entry name" value="AdoMet_MTases"/>
    <property type="match status" value="1"/>
</dbReference>
<comment type="caution">
    <text evidence="9">The sequence shown here is derived from an EMBL/GenBank/DDBJ whole genome shotgun (WGS) entry which is preliminary data.</text>
</comment>
<comment type="subunit">
    <text evidence="6">Homodimer or homotetramer.</text>
</comment>
<feature type="binding site" evidence="6">
    <location>
        <begin position="139"/>
        <end position="140"/>
    </location>
    <ligand>
        <name>S-methyl-5'-thioadenosine</name>
        <dbReference type="ChEBI" id="CHEBI:17509"/>
    </ligand>
</feature>
<dbReference type="PANTHER" id="PTHR43317">
    <property type="entry name" value="THERMOSPERMINE SYNTHASE ACAULIS5"/>
    <property type="match status" value="1"/>
</dbReference>
<feature type="domain" description="PABS" evidence="8">
    <location>
        <begin position="4"/>
        <end position="239"/>
    </location>
</feature>
<comment type="catalytic activity">
    <reaction evidence="5">
        <text>S-adenosyl 3-(methylsulfanyl)propylamine + spermidine = thermospermine + S-methyl-5'-thioadenosine + H(+)</text>
        <dbReference type="Rhea" id="RHEA:30515"/>
        <dbReference type="ChEBI" id="CHEBI:15378"/>
        <dbReference type="ChEBI" id="CHEBI:17509"/>
        <dbReference type="ChEBI" id="CHEBI:57443"/>
        <dbReference type="ChEBI" id="CHEBI:57834"/>
        <dbReference type="ChEBI" id="CHEBI:59903"/>
        <dbReference type="EC" id="2.5.1.79"/>
    </reaction>
</comment>
<dbReference type="PANTHER" id="PTHR43317:SF1">
    <property type="entry name" value="THERMOSPERMINE SYNTHASE ACAULIS5"/>
    <property type="match status" value="1"/>
</dbReference>
<dbReference type="AlphaFoldDB" id="A0A7C4EQU3"/>
<dbReference type="HAMAP" id="MF_00198">
    <property type="entry name" value="Spermidine_synth"/>
    <property type="match status" value="1"/>
</dbReference>
<dbReference type="NCBIfam" id="NF002010">
    <property type="entry name" value="PRK00811.1"/>
    <property type="match status" value="1"/>
</dbReference>
<keyword evidence="3 6" id="KW-0745">Spermidine biosynthesis</keyword>
<keyword evidence="4 6" id="KW-0620">Polyamine biosynthesis</keyword>
<feature type="active site" description="Proton acceptor" evidence="6 7">
    <location>
        <position position="157"/>
    </location>
</feature>
<comment type="function">
    <text evidence="6">Catalyzes the irreversible transfer of a propylamine group from the amino donor S-adenosylmethioninamine (decarboxy-AdoMet) to putrescine (1,4-diaminobutane) to yield spermidine.</text>
</comment>
<comment type="catalytic activity">
    <reaction evidence="6">
        <text>S-adenosyl 3-(methylsulfanyl)propylamine + putrescine = S-methyl-5'-thioadenosine + spermidine + H(+)</text>
        <dbReference type="Rhea" id="RHEA:12721"/>
        <dbReference type="ChEBI" id="CHEBI:15378"/>
        <dbReference type="ChEBI" id="CHEBI:17509"/>
        <dbReference type="ChEBI" id="CHEBI:57443"/>
        <dbReference type="ChEBI" id="CHEBI:57834"/>
        <dbReference type="ChEBI" id="CHEBI:326268"/>
        <dbReference type="EC" id="2.5.1.16"/>
    </reaction>
</comment>
<comment type="pathway">
    <text evidence="6">Amine and polyamine biosynthesis; spermidine biosynthesis; spermidine from putrescine: step 1/1.</text>
</comment>
<feature type="binding site" evidence="6">
    <location>
        <position position="166"/>
    </location>
    <ligand>
        <name>S-methyl-5'-thioadenosine</name>
        <dbReference type="ChEBI" id="CHEBI:17509"/>
    </ligand>
</feature>
<feature type="binding site" evidence="6">
    <location>
        <position position="88"/>
    </location>
    <ligand>
        <name>spermidine</name>
        <dbReference type="ChEBI" id="CHEBI:57834"/>
    </ligand>
</feature>
<evidence type="ECO:0000256" key="2">
    <source>
        <dbReference type="ARBA" id="ARBA00022679"/>
    </source>
</evidence>
<accession>A0A7C4EQU3</accession>
<dbReference type="Pfam" id="PF01564">
    <property type="entry name" value="Spermine_synth"/>
    <property type="match status" value="1"/>
</dbReference>
<dbReference type="Gene3D" id="2.30.140.10">
    <property type="entry name" value="Spermidine synthase, tetramerisation domain"/>
    <property type="match status" value="1"/>
</dbReference>
<dbReference type="EC" id="2.5.1.16" evidence="6"/>
<evidence type="ECO:0000256" key="4">
    <source>
        <dbReference type="ARBA" id="ARBA00023115"/>
    </source>
</evidence>
<dbReference type="Gene3D" id="3.40.50.150">
    <property type="entry name" value="Vaccinia Virus protein VP39"/>
    <property type="match status" value="1"/>
</dbReference>
<protein>
    <recommendedName>
        <fullName evidence="6">Polyamine aminopropyltransferase</fullName>
    </recommendedName>
    <alternativeName>
        <fullName evidence="6">Putrescine aminopropyltransferase</fullName>
        <shortName evidence="6">PAPT</shortName>
    </alternativeName>
    <alternativeName>
        <fullName evidence="6">Spermidine synthase</fullName>
        <shortName evidence="6">SPDS</shortName>
        <shortName evidence="6">SPDSY</shortName>
        <ecNumber evidence="6">2.5.1.16</ecNumber>
    </alternativeName>
</protein>
<evidence type="ECO:0000256" key="3">
    <source>
        <dbReference type="ARBA" id="ARBA00023066"/>
    </source>
</evidence>
<evidence type="ECO:0000256" key="1">
    <source>
        <dbReference type="ARBA" id="ARBA00007867"/>
    </source>
</evidence>
<evidence type="ECO:0000256" key="7">
    <source>
        <dbReference type="PROSITE-ProRule" id="PRU00354"/>
    </source>
</evidence>
<dbReference type="EMBL" id="DTHO01000072">
    <property type="protein sequence ID" value="HGH00132.1"/>
    <property type="molecule type" value="Genomic_DNA"/>
</dbReference>
<dbReference type="SUPFAM" id="SSF53335">
    <property type="entry name" value="S-adenosyl-L-methionine-dependent methyltransferases"/>
    <property type="match status" value="1"/>
</dbReference>
<dbReference type="NCBIfam" id="NF037959">
    <property type="entry name" value="MFS_SpdSyn"/>
    <property type="match status" value="1"/>
</dbReference>
<keyword evidence="2 6" id="KW-0808">Transferase</keyword>
<dbReference type="Pfam" id="PF17284">
    <property type="entry name" value="Spermine_synt_N"/>
    <property type="match status" value="1"/>
</dbReference>
<evidence type="ECO:0000256" key="5">
    <source>
        <dbReference type="ARBA" id="ARBA00048874"/>
    </source>
</evidence>
<feature type="binding site" evidence="6">
    <location>
        <position position="107"/>
    </location>
    <ligand>
        <name>S-methyl-5'-thioadenosine</name>
        <dbReference type="ChEBI" id="CHEBI:17509"/>
    </ligand>
</feature>
<reference evidence="9" key="1">
    <citation type="journal article" date="2020" name="mSystems">
        <title>Genome- and Community-Level Interaction Insights into Carbon Utilization and Element Cycling Functions of Hydrothermarchaeota in Hydrothermal Sediment.</title>
        <authorList>
            <person name="Zhou Z."/>
            <person name="Liu Y."/>
            <person name="Xu W."/>
            <person name="Pan J."/>
            <person name="Luo Z.H."/>
            <person name="Li M."/>
        </authorList>
    </citation>
    <scope>NUCLEOTIDE SEQUENCE [LARGE SCALE GENOMIC DNA]</scope>
    <source>
        <strain evidence="9">SpSt-788</strain>
    </source>
</reference>
<proteinExistence type="inferred from homology"/>
<dbReference type="GO" id="GO:0010487">
    <property type="term" value="F:thermospermine synthase activity"/>
    <property type="evidence" value="ECO:0007669"/>
    <property type="project" value="UniProtKB-EC"/>
</dbReference>
<dbReference type="InterPro" id="IPR001045">
    <property type="entry name" value="Spermi_synthase"/>
</dbReference>
<dbReference type="UniPathway" id="UPA00248">
    <property type="reaction ID" value="UER00314"/>
</dbReference>
<feature type="binding site" evidence="6">
    <location>
        <position position="64"/>
    </location>
    <ligand>
        <name>spermidine</name>
        <dbReference type="ChEBI" id="CHEBI:57834"/>
    </ligand>
</feature>
<comment type="similarity">
    <text evidence="1 6">Belongs to the spermidine/spermine synthase family.</text>
</comment>
<dbReference type="InterPro" id="IPR035246">
    <property type="entry name" value="Spermidine_synt_N"/>
</dbReference>
<dbReference type="GO" id="GO:0004766">
    <property type="term" value="F:spermidine synthase activity"/>
    <property type="evidence" value="ECO:0007669"/>
    <property type="project" value="UniProtKB-UniRule"/>
</dbReference>
<name>A0A7C4EQU3_9BACT</name>
<organism evidence="9">
    <name type="scientific">Thermodesulfovibrio aggregans</name>
    <dbReference type="NCBI Taxonomy" id="86166"/>
    <lineage>
        <taxon>Bacteria</taxon>
        <taxon>Pseudomonadati</taxon>
        <taxon>Nitrospirota</taxon>
        <taxon>Thermodesulfovibrionia</taxon>
        <taxon>Thermodesulfovibrionales</taxon>
        <taxon>Thermodesulfovibrionaceae</taxon>
        <taxon>Thermodesulfovibrio</taxon>
    </lineage>
</organism>
<feature type="binding site" evidence="6">
    <location>
        <position position="33"/>
    </location>
    <ligand>
        <name>S-methyl-5'-thioadenosine</name>
        <dbReference type="ChEBI" id="CHEBI:17509"/>
    </ligand>
</feature>
<sequence>MKNCKWYIEQISENEIILHSLREIIYSGVSPYQRIEVIRSGNLGLCLLLDGKMQSSEIDEFIYHEALVHPVMILSESVERVLIAGGGEGATLREVLKHPVKEVIMVDLDESVINIAKNYLPEWNSGAFDDPRVRLIIDDARAYIETTKDYFDVIIIDLPEPAEGGPAFLLYTEEFYKKIKEALKDSGMMVTQSASASINNLRVFVSIVTTLKRVFPYVKPYITYIPSFFAPWSFVLVSKKTNPELSSEEITRKLSFIQDSLKFYDIDAHTGMFSLPKYIKKAIEQGGVVIHDDSPLSFY</sequence>